<dbReference type="Proteomes" id="UP000467840">
    <property type="component" value="Chromosome 4"/>
</dbReference>
<dbReference type="EMBL" id="JAAGAX010000010">
    <property type="protein sequence ID" value="KAF2301466.1"/>
    <property type="molecule type" value="Genomic_DNA"/>
</dbReference>
<keyword evidence="4" id="KW-1185">Reference proteome</keyword>
<reference evidence="3 4" key="1">
    <citation type="journal article" date="2020" name="Mol. Plant">
        <title>The Chromosome-Based Rubber Tree Genome Provides New Insights into Spurge Genome Evolution and Rubber Biosynthesis.</title>
        <authorList>
            <person name="Liu J."/>
            <person name="Shi C."/>
            <person name="Shi C.C."/>
            <person name="Li W."/>
            <person name="Zhang Q.J."/>
            <person name="Zhang Y."/>
            <person name="Li K."/>
            <person name="Lu H.F."/>
            <person name="Shi C."/>
            <person name="Zhu S.T."/>
            <person name="Xiao Z.Y."/>
            <person name="Nan H."/>
            <person name="Yue Y."/>
            <person name="Zhu X.G."/>
            <person name="Wu Y."/>
            <person name="Hong X.N."/>
            <person name="Fan G.Y."/>
            <person name="Tong Y."/>
            <person name="Zhang D."/>
            <person name="Mao C.L."/>
            <person name="Liu Y.L."/>
            <person name="Hao S.J."/>
            <person name="Liu W.Q."/>
            <person name="Lv M.Q."/>
            <person name="Zhang H.B."/>
            <person name="Liu Y."/>
            <person name="Hu-Tang G.R."/>
            <person name="Wang J.P."/>
            <person name="Wang J.H."/>
            <person name="Sun Y.H."/>
            <person name="Ni S.B."/>
            <person name="Chen W.B."/>
            <person name="Zhang X.C."/>
            <person name="Jiao Y.N."/>
            <person name="Eichler E.E."/>
            <person name="Li G.H."/>
            <person name="Liu X."/>
            <person name="Gao L.Z."/>
        </authorList>
    </citation>
    <scope>NUCLEOTIDE SEQUENCE [LARGE SCALE GENOMIC DNA]</scope>
    <source>
        <strain evidence="4">cv. GT1</strain>
        <tissue evidence="3">Leaf</tissue>
    </source>
</reference>
<organism evidence="3 4">
    <name type="scientific">Hevea brasiliensis</name>
    <name type="common">Para rubber tree</name>
    <name type="synonym">Siphonia brasiliensis</name>
    <dbReference type="NCBI Taxonomy" id="3981"/>
    <lineage>
        <taxon>Eukaryota</taxon>
        <taxon>Viridiplantae</taxon>
        <taxon>Streptophyta</taxon>
        <taxon>Embryophyta</taxon>
        <taxon>Tracheophyta</taxon>
        <taxon>Spermatophyta</taxon>
        <taxon>Magnoliopsida</taxon>
        <taxon>eudicotyledons</taxon>
        <taxon>Gunneridae</taxon>
        <taxon>Pentapetalae</taxon>
        <taxon>rosids</taxon>
        <taxon>fabids</taxon>
        <taxon>Malpighiales</taxon>
        <taxon>Euphorbiaceae</taxon>
        <taxon>Crotonoideae</taxon>
        <taxon>Micrandreae</taxon>
        <taxon>Hevea</taxon>
    </lineage>
</organism>
<evidence type="ECO:0000313" key="4">
    <source>
        <dbReference type="Proteomes" id="UP000467840"/>
    </source>
</evidence>
<sequence length="101" mass="11137">MAHQKGGLIVYVIPILLLILFTSEVAFAGPTKIPITKKWNEQQMGVHIHEDKKIEPKGSRSRPVGPSGLPALTASNVGSIKDMFEEFDRNKWSHGAMKTAI</sequence>
<evidence type="ECO:0000313" key="3">
    <source>
        <dbReference type="EMBL" id="KAF2301466.1"/>
    </source>
</evidence>
<proteinExistence type="predicted"/>
<protein>
    <recommendedName>
        <fullName evidence="5">Transmembrane protein</fullName>
    </recommendedName>
</protein>
<feature type="chain" id="PRO_5025350018" description="Transmembrane protein" evidence="2">
    <location>
        <begin position="29"/>
        <end position="101"/>
    </location>
</feature>
<keyword evidence="2" id="KW-0732">Signal</keyword>
<feature type="compositionally biased region" description="Basic and acidic residues" evidence="1">
    <location>
        <begin position="47"/>
        <end position="58"/>
    </location>
</feature>
<evidence type="ECO:0000256" key="2">
    <source>
        <dbReference type="SAM" id="SignalP"/>
    </source>
</evidence>
<gene>
    <name evidence="3" type="ORF">GH714_024838</name>
</gene>
<accession>A0A6A6LN17</accession>
<name>A0A6A6LN17_HEVBR</name>
<feature type="region of interest" description="Disordered" evidence="1">
    <location>
        <begin position="47"/>
        <end position="73"/>
    </location>
</feature>
<feature type="signal peptide" evidence="2">
    <location>
        <begin position="1"/>
        <end position="28"/>
    </location>
</feature>
<evidence type="ECO:0008006" key="5">
    <source>
        <dbReference type="Google" id="ProtNLM"/>
    </source>
</evidence>
<evidence type="ECO:0000256" key="1">
    <source>
        <dbReference type="SAM" id="MobiDB-lite"/>
    </source>
</evidence>
<comment type="caution">
    <text evidence="3">The sequence shown here is derived from an EMBL/GenBank/DDBJ whole genome shotgun (WGS) entry which is preliminary data.</text>
</comment>
<dbReference type="AlphaFoldDB" id="A0A6A6LN17"/>